<dbReference type="InterPro" id="IPR020635">
    <property type="entry name" value="Tyr_kinase_cat_dom"/>
</dbReference>
<evidence type="ECO:0000313" key="11">
    <source>
        <dbReference type="Proteomes" id="UP000095284"/>
    </source>
</evidence>
<dbReference type="Pfam" id="PF07714">
    <property type="entry name" value="PK_Tyr_Ser-Thr"/>
    <property type="match status" value="1"/>
</dbReference>
<dbReference type="GO" id="GO:0005524">
    <property type="term" value="F:ATP binding"/>
    <property type="evidence" value="ECO:0007669"/>
    <property type="project" value="UniProtKB-UniRule"/>
</dbReference>
<evidence type="ECO:0000256" key="8">
    <source>
        <dbReference type="RuleBase" id="RU362096"/>
    </source>
</evidence>
<dbReference type="PANTHER" id="PTHR24418">
    <property type="entry name" value="TYROSINE-PROTEIN KINASE"/>
    <property type="match status" value="1"/>
</dbReference>
<keyword evidence="3 8" id="KW-0418">Kinase</keyword>
<dbReference type="InterPro" id="IPR050198">
    <property type="entry name" value="Non-receptor_tyrosine_kinases"/>
</dbReference>
<dbReference type="InterPro" id="IPR000719">
    <property type="entry name" value="Prot_kinase_dom"/>
</dbReference>
<dbReference type="AlphaFoldDB" id="A0A1I7RNP4"/>
<dbReference type="SMART" id="SM00219">
    <property type="entry name" value="TyrKc"/>
    <property type="match status" value="1"/>
</dbReference>
<keyword evidence="2 7" id="KW-0547">Nucleotide-binding</keyword>
<dbReference type="Gene3D" id="1.10.510.10">
    <property type="entry name" value="Transferase(Phosphotransferase) domain 1"/>
    <property type="match status" value="1"/>
</dbReference>
<protein>
    <recommendedName>
        <fullName evidence="8">Tyrosine-protein kinase</fullName>
        <ecNumber evidence="8">2.7.10.2</ecNumber>
    </recommendedName>
</protein>
<dbReference type="InterPro" id="IPR000980">
    <property type="entry name" value="SH2"/>
</dbReference>
<evidence type="ECO:0000259" key="10">
    <source>
        <dbReference type="PROSITE" id="PS50011"/>
    </source>
</evidence>
<comment type="catalytic activity">
    <reaction evidence="8">
        <text>L-tyrosyl-[protein] + ATP = O-phospho-L-tyrosyl-[protein] + ADP + H(+)</text>
        <dbReference type="Rhea" id="RHEA:10596"/>
        <dbReference type="Rhea" id="RHEA-COMP:10136"/>
        <dbReference type="Rhea" id="RHEA-COMP:20101"/>
        <dbReference type="ChEBI" id="CHEBI:15378"/>
        <dbReference type="ChEBI" id="CHEBI:30616"/>
        <dbReference type="ChEBI" id="CHEBI:46858"/>
        <dbReference type="ChEBI" id="CHEBI:61978"/>
        <dbReference type="ChEBI" id="CHEBI:456216"/>
        <dbReference type="EC" id="2.7.10.2"/>
    </reaction>
</comment>
<evidence type="ECO:0000256" key="4">
    <source>
        <dbReference type="ARBA" id="ARBA00022840"/>
    </source>
</evidence>
<dbReference type="InterPro" id="IPR036860">
    <property type="entry name" value="SH2_dom_sf"/>
</dbReference>
<dbReference type="InterPro" id="IPR011009">
    <property type="entry name" value="Kinase-like_dom_sf"/>
</dbReference>
<dbReference type="PROSITE" id="PS50001">
    <property type="entry name" value="SH2"/>
    <property type="match status" value="1"/>
</dbReference>
<dbReference type="InterPro" id="IPR035849">
    <property type="entry name" value="Fes/Fps/Fer_SH2"/>
</dbReference>
<evidence type="ECO:0000256" key="6">
    <source>
        <dbReference type="PROSITE-ProRule" id="PRU00191"/>
    </source>
</evidence>
<dbReference type="InterPro" id="IPR001245">
    <property type="entry name" value="Ser-Thr/Tyr_kinase_cat_dom"/>
</dbReference>
<organism evidence="11 12">
    <name type="scientific">Bursaphelenchus xylophilus</name>
    <name type="common">Pinewood nematode worm</name>
    <name type="synonym">Aphelenchoides xylophilus</name>
    <dbReference type="NCBI Taxonomy" id="6326"/>
    <lineage>
        <taxon>Eukaryota</taxon>
        <taxon>Metazoa</taxon>
        <taxon>Ecdysozoa</taxon>
        <taxon>Nematoda</taxon>
        <taxon>Chromadorea</taxon>
        <taxon>Rhabditida</taxon>
        <taxon>Tylenchina</taxon>
        <taxon>Tylenchomorpha</taxon>
        <taxon>Aphelenchoidea</taxon>
        <taxon>Aphelenchoididae</taxon>
        <taxon>Bursaphelenchus</taxon>
    </lineage>
</organism>
<feature type="binding site" evidence="7">
    <location>
        <position position="196"/>
    </location>
    <ligand>
        <name>ATP</name>
        <dbReference type="ChEBI" id="CHEBI:30616"/>
    </ligand>
</feature>
<dbReference type="EC" id="2.7.10.2" evidence="8"/>
<dbReference type="SUPFAM" id="SSF56112">
    <property type="entry name" value="Protein kinase-like (PK-like)"/>
    <property type="match status" value="1"/>
</dbReference>
<keyword evidence="5 8" id="KW-0829">Tyrosine-protein kinase</keyword>
<reference evidence="12" key="1">
    <citation type="submission" date="2016-11" db="UniProtKB">
        <authorList>
            <consortium name="WormBaseParasite"/>
        </authorList>
    </citation>
    <scope>IDENTIFICATION</scope>
</reference>
<proteinExistence type="inferred from homology"/>
<accession>A0A1I7RNP4</accession>
<dbReference type="Gene3D" id="3.30.505.10">
    <property type="entry name" value="SH2 domain"/>
    <property type="match status" value="1"/>
</dbReference>
<dbReference type="PROSITE" id="PS00107">
    <property type="entry name" value="PROTEIN_KINASE_ATP"/>
    <property type="match status" value="1"/>
</dbReference>
<keyword evidence="1 8" id="KW-0808">Transferase</keyword>
<dbReference type="GO" id="GO:0004715">
    <property type="term" value="F:non-membrane spanning protein tyrosine kinase activity"/>
    <property type="evidence" value="ECO:0007669"/>
    <property type="project" value="UniProtKB-EC"/>
</dbReference>
<evidence type="ECO:0000256" key="7">
    <source>
        <dbReference type="PROSITE-ProRule" id="PRU10141"/>
    </source>
</evidence>
<dbReference type="InterPro" id="IPR017441">
    <property type="entry name" value="Protein_kinase_ATP_BS"/>
</dbReference>
<evidence type="ECO:0000259" key="9">
    <source>
        <dbReference type="PROSITE" id="PS50001"/>
    </source>
</evidence>
<dbReference type="CDD" id="cd00192">
    <property type="entry name" value="PTKc"/>
    <property type="match status" value="1"/>
</dbReference>
<dbReference type="SMART" id="SM00252">
    <property type="entry name" value="SH2"/>
    <property type="match status" value="1"/>
</dbReference>
<evidence type="ECO:0000256" key="5">
    <source>
        <dbReference type="ARBA" id="ARBA00023137"/>
    </source>
</evidence>
<name>A0A1I7RNP4_BURXY</name>
<dbReference type="PROSITE" id="PS50011">
    <property type="entry name" value="PROTEIN_KINASE_DOM"/>
    <property type="match status" value="1"/>
</dbReference>
<dbReference type="CDD" id="cd10361">
    <property type="entry name" value="SH2_Fps_family"/>
    <property type="match status" value="1"/>
</dbReference>
<evidence type="ECO:0000256" key="1">
    <source>
        <dbReference type="ARBA" id="ARBA00022679"/>
    </source>
</evidence>
<evidence type="ECO:0000313" key="12">
    <source>
        <dbReference type="WBParaSite" id="BXY_0233100.1"/>
    </source>
</evidence>
<evidence type="ECO:0000256" key="3">
    <source>
        <dbReference type="ARBA" id="ARBA00022777"/>
    </source>
</evidence>
<dbReference type="Proteomes" id="UP000095284">
    <property type="component" value="Unplaced"/>
</dbReference>
<dbReference type="PRINTS" id="PR00109">
    <property type="entry name" value="TYRKINASE"/>
</dbReference>
<dbReference type="eggNOG" id="KOG0194">
    <property type="taxonomic scope" value="Eukaryota"/>
</dbReference>
<keyword evidence="4 7" id="KW-0067">ATP-binding</keyword>
<dbReference type="WBParaSite" id="BXY_0233100.1">
    <property type="protein sequence ID" value="BXY_0233100.1"/>
    <property type="gene ID" value="BXY_0233100"/>
</dbReference>
<dbReference type="SUPFAM" id="SSF55550">
    <property type="entry name" value="SH2 domain"/>
    <property type="match status" value="1"/>
</dbReference>
<comment type="similarity">
    <text evidence="8">Belongs to the protein kinase superfamily. Tyr protein kinase family.</text>
</comment>
<feature type="domain" description="Protein kinase" evidence="10">
    <location>
        <begin position="164"/>
        <end position="419"/>
    </location>
</feature>
<evidence type="ECO:0000256" key="2">
    <source>
        <dbReference type="ARBA" id="ARBA00022741"/>
    </source>
</evidence>
<sequence length="480" mass="54584">MDKLAPKEGVLVTLCSLTATRVFEANGRIFRILLTMSKKKEDDKTAKNHLTGEFAKLDYWHGLLPNEDTANLLKTDGDFLLRGIIRDQEYYIIVSIRWGKNVLNAAVLENKKGGWVFQEHNFDSIKDAIDMYQVKKTPLIICGTTCFLDSPIRRKSWELRQQMIKLGKELGQGSYGTVYTGTMMIERQKVIKVAVKVLSEMTAEASNALWKEARYHQSFDHPNVVKMYGVANDVLPYYLIMELVRGGSLDKYLIKKAGKLTIRQRINMLLDAAKGLGYLHDKGTIHRDVAARNLLIDDEVVKVADFGMSRKCNSYKVDTNKPLNLRWLAPEVYKKQTVNKSTDVYAFGVTMYEVFVDPYHIPYEDWDANKVYDEVIEGNYKLSMPDSAPAYIKQLFGECIGAEEERPTFKTIVVCLTNFQEGKGERGLGVAFFHSPPHLVLILLLSLNELFLIKNIIVFGHLTSKLPRLDSSPSGFRRCA</sequence>
<keyword evidence="6" id="KW-0727">SH2 domain</keyword>
<feature type="domain" description="SH2" evidence="9">
    <location>
        <begin position="59"/>
        <end position="152"/>
    </location>
</feature>